<evidence type="ECO:0000256" key="3">
    <source>
        <dbReference type="ARBA" id="ARBA00023125"/>
    </source>
</evidence>
<dbReference type="EMBL" id="JAUJSQ010000014">
    <property type="protein sequence ID" value="MDN7935165.1"/>
    <property type="molecule type" value="Genomic_DNA"/>
</dbReference>
<dbReference type="InterPro" id="IPR000119">
    <property type="entry name" value="Hist_DNA-bd"/>
</dbReference>
<accession>A0ABT8PKI6</accession>
<dbReference type="PANTHER" id="PTHR33175">
    <property type="entry name" value="DNA-BINDING PROTEIN HU"/>
    <property type="match status" value="1"/>
</dbReference>
<keyword evidence="3 5" id="KW-0238">DNA-binding</keyword>
<evidence type="ECO:0000313" key="6">
    <source>
        <dbReference type="Proteomes" id="UP001171606"/>
    </source>
</evidence>
<dbReference type="PANTHER" id="PTHR33175:SF3">
    <property type="entry name" value="DNA-BINDING PROTEIN HU-BETA"/>
    <property type="match status" value="1"/>
</dbReference>
<evidence type="ECO:0000256" key="1">
    <source>
        <dbReference type="ARBA" id="ARBA00010529"/>
    </source>
</evidence>
<dbReference type="Proteomes" id="UP001171606">
    <property type="component" value="Unassembled WGS sequence"/>
</dbReference>
<comment type="caution">
    <text evidence="5">The sequence shown here is derived from an EMBL/GenBank/DDBJ whole genome shotgun (WGS) entry which is preliminary data.</text>
</comment>
<gene>
    <name evidence="5" type="ORF">QZM52_28230</name>
</gene>
<keyword evidence="6" id="KW-1185">Reference proteome</keyword>
<name>A0ABT8PKI6_9BURK</name>
<evidence type="ECO:0000313" key="5">
    <source>
        <dbReference type="EMBL" id="MDN7935165.1"/>
    </source>
</evidence>
<dbReference type="Gene3D" id="4.10.520.10">
    <property type="entry name" value="IHF-like DNA-binding proteins"/>
    <property type="match status" value="1"/>
</dbReference>
<evidence type="ECO:0000256" key="2">
    <source>
        <dbReference type="ARBA" id="ARBA00023067"/>
    </source>
</evidence>
<evidence type="ECO:0000256" key="4">
    <source>
        <dbReference type="RuleBase" id="RU003939"/>
    </source>
</evidence>
<dbReference type="Pfam" id="PF00216">
    <property type="entry name" value="Bac_DNA_binding"/>
    <property type="match status" value="1"/>
</dbReference>
<dbReference type="SUPFAM" id="SSF47729">
    <property type="entry name" value="IHF-like DNA-binding proteins"/>
    <property type="match status" value="1"/>
</dbReference>
<dbReference type="InterPro" id="IPR010992">
    <property type="entry name" value="IHF-like_DNA-bd_dom_sf"/>
</dbReference>
<comment type="similarity">
    <text evidence="1 4">Belongs to the bacterial histone-like protein family.</text>
</comment>
<proteinExistence type="inferred from homology"/>
<dbReference type="CDD" id="cd00591">
    <property type="entry name" value="HU_IHF"/>
    <property type="match status" value="1"/>
</dbReference>
<organism evidence="5 6">
    <name type="scientific">Burkholderia metallica</name>
    <dbReference type="NCBI Taxonomy" id="488729"/>
    <lineage>
        <taxon>Bacteria</taxon>
        <taxon>Pseudomonadati</taxon>
        <taxon>Pseudomonadota</taxon>
        <taxon>Betaproteobacteria</taxon>
        <taxon>Burkholderiales</taxon>
        <taxon>Burkholderiaceae</taxon>
        <taxon>Burkholderia</taxon>
        <taxon>Burkholderia cepacia complex</taxon>
    </lineage>
</organism>
<dbReference type="GO" id="GO:0003677">
    <property type="term" value="F:DNA binding"/>
    <property type="evidence" value="ECO:0007669"/>
    <property type="project" value="UniProtKB-KW"/>
</dbReference>
<keyword evidence="2" id="KW-0226">DNA condensation</keyword>
<dbReference type="SMART" id="SM00411">
    <property type="entry name" value="BHL"/>
    <property type="match status" value="1"/>
</dbReference>
<sequence>MNKDQLIAVLAERIGLSQAETEQVLDQLGDIVTTALVFNGFVRLPRIGKLAVKHYAPRKGYNPISREPIDIPARRSATLSPAKTLRDALAI</sequence>
<protein>
    <submittedName>
        <fullName evidence="5">HU family DNA-binding protein</fullName>
    </submittedName>
</protein>
<dbReference type="RefSeq" id="WP_226288728.1">
    <property type="nucleotide sequence ID" value="NZ_JAUJSQ010000014.1"/>
</dbReference>
<reference evidence="5" key="1">
    <citation type="submission" date="2023-07" db="EMBL/GenBank/DDBJ databases">
        <title>A collection of bacterial strains from the Burkholderia cepacia Research Laboratory and Repository.</title>
        <authorList>
            <person name="Lipuma J."/>
            <person name="Spilker T."/>
            <person name="Caverly L."/>
        </authorList>
    </citation>
    <scope>NUCLEOTIDE SEQUENCE</scope>
    <source>
        <strain evidence="5">AU42020</strain>
    </source>
</reference>